<reference evidence="9 10" key="1">
    <citation type="journal article" date="2009" name="Stand. Genomic Sci.">
        <title>Complete genome sequence of Anaerococcus prevotii type strain (PC1).</title>
        <authorList>
            <person name="Labutti K."/>
            <person name="Pukall R."/>
            <person name="Steenblock K."/>
            <person name="Glavina Del Rio T."/>
            <person name="Tice H."/>
            <person name="Copeland A."/>
            <person name="Cheng J.F."/>
            <person name="Lucas S."/>
            <person name="Chen F."/>
            <person name="Nolan M."/>
            <person name="Bruce D."/>
            <person name="Goodwin L."/>
            <person name="Pitluck S."/>
            <person name="Ivanova N."/>
            <person name="Mavromatis K."/>
            <person name="Ovchinnikova G."/>
            <person name="Pati A."/>
            <person name="Chen A."/>
            <person name="Palaniappan K."/>
            <person name="Land M."/>
            <person name="Hauser L."/>
            <person name="Chang Y.J."/>
            <person name="Jeffries C.D."/>
            <person name="Chain P."/>
            <person name="Saunders E."/>
            <person name="Brettin T."/>
            <person name="Detter J.C."/>
            <person name="Han C."/>
            <person name="Goker M."/>
            <person name="Bristow J."/>
            <person name="Eisen J.A."/>
            <person name="Markowitz V."/>
            <person name="Hugenholtz P."/>
            <person name="Kyrpides N.C."/>
            <person name="Klenk H.P."/>
            <person name="Lapidus A."/>
        </authorList>
    </citation>
    <scope>NUCLEOTIDE SEQUENCE [LARGE SCALE GENOMIC DNA]</scope>
    <source>
        <strain evidence="10">ATCC 9321 / DSM 20548 / JCM 6508 / NCTC 11806 / PC1</strain>
    </source>
</reference>
<organism evidence="9 10">
    <name type="scientific">Anaerococcus prevotii (strain ATCC 9321 / DSM 20548 / JCM 6508 / NCTC 11806 / PC1)</name>
    <name type="common">Peptostreptococcus prevotii</name>
    <name type="synonym">Peptococcus prevotii</name>
    <dbReference type="NCBI Taxonomy" id="525919"/>
    <lineage>
        <taxon>Bacteria</taxon>
        <taxon>Bacillati</taxon>
        <taxon>Bacillota</taxon>
        <taxon>Tissierellia</taxon>
        <taxon>Tissierellales</taxon>
        <taxon>Peptoniphilaceae</taxon>
        <taxon>Anaerococcus</taxon>
    </lineage>
</organism>
<evidence type="ECO:0000259" key="8">
    <source>
        <dbReference type="Pfam" id="PF02687"/>
    </source>
</evidence>
<dbReference type="eggNOG" id="COG1196">
    <property type="taxonomic scope" value="Bacteria"/>
</dbReference>
<feature type="transmembrane region" description="Helical" evidence="7">
    <location>
        <begin position="672"/>
        <end position="695"/>
    </location>
</feature>
<feature type="transmembrane region" description="Helical" evidence="7">
    <location>
        <begin position="793"/>
        <end position="814"/>
    </location>
</feature>
<dbReference type="GO" id="GO:0005886">
    <property type="term" value="C:plasma membrane"/>
    <property type="evidence" value="ECO:0007669"/>
    <property type="project" value="UniProtKB-SubCell"/>
</dbReference>
<evidence type="ECO:0000313" key="10">
    <source>
        <dbReference type="Proteomes" id="UP000002294"/>
    </source>
</evidence>
<proteinExistence type="predicted"/>
<evidence type="ECO:0000256" key="6">
    <source>
        <dbReference type="SAM" id="Coils"/>
    </source>
</evidence>
<accession>C7RH41</accession>
<evidence type="ECO:0000256" key="1">
    <source>
        <dbReference type="ARBA" id="ARBA00004651"/>
    </source>
</evidence>
<feature type="coiled-coil region" evidence="6">
    <location>
        <begin position="252"/>
        <end position="502"/>
    </location>
</feature>
<evidence type="ECO:0000256" key="3">
    <source>
        <dbReference type="ARBA" id="ARBA00022692"/>
    </source>
</evidence>
<dbReference type="PANTHER" id="PTHR30287">
    <property type="entry name" value="MEMBRANE COMPONENT OF PREDICTED ABC SUPERFAMILY METABOLITE UPTAKE TRANSPORTER"/>
    <property type="match status" value="1"/>
</dbReference>
<keyword evidence="10" id="KW-1185">Reference proteome</keyword>
<keyword evidence="6" id="KW-0175">Coiled coil</keyword>
<keyword evidence="2" id="KW-1003">Cell membrane</keyword>
<evidence type="ECO:0000256" key="4">
    <source>
        <dbReference type="ARBA" id="ARBA00022989"/>
    </source>
</evidence>
<name>C7RH41_ANAPD</name>
<comment type="subcellular location">
    <subcellularLocation>
        <location evidence="1">Cell membrane</location>
        <topology evidence="1">Multi-pass membrane protein</topology>
    </subcellularLocation>
</comment>
<protein>
    <recommendedName>
        <fullName evidence="8">ABC3 transporter permease C-terminal domain-containing protein</fullName>
    </recommendedName>
</protein>
<evidence type="ECO:0000256" key="7">
    <source>
        <dbReference type="SAM" id="Phobius"/>
    </source>
</evidence>
<keyword evidence="5 7" id="KW-0472">Membrane</keyword>
<keyword evidence="4 7" id="KW-1133">Transmembrane helix</keyword>
<feature type="transmembrane region" description="Helical" evidence="7">
    <location>
        <begin position="1066"/>
        <end position="1085"/>
    </location>
</feature>
<dbReference type="PANTHER" id="PTHR30287:SF1">
    <property type="entry name" value="INNER MEMBRANE PROTEIN"/>
    <property type="match status" value="1"/>
</dbReference>
<feature type="domain" description="ABC3 transporter permease C-terminal" evidence="8">
    <location>
        <begin position="1017"/>
        <end position="1124"/>
    </location>
</feature>
<dbReference type="eggNOG" id="COG0577">
    <property type="taxonomic scope" value="Bacteria"/>
</dbReference>
<dbReference type="AlphaFoldDB" id="C7RH41"/>
<feature type="transmembrane region" description="Helical" evidence="7">
    <location>
        <begin position="1105"/>
        <end position="1126"/>
    </location>
</feature>
<evidence type="ECO:0000256" key="2">
    <source>
        <dbReference type="ARBA" id="ARBA00022475"/>
    </source>
</evidence>
<feature type="coiled-coil region" evidence="6">
    <location>
        <begin position="532"/>
        <end position="584"/>
    </location>
</feature>
<feature type="transmembrane region" description="Helical" evidence="7">
    <location>
        <begin position="715"/>
        <end position="738"/>
    </location>
</feature>
<dbReference type="InterPro" id="IPR003838">
    <property type="entry name" value="ABC3_permease_C"/>
</dbReference>
<evidence type="ECO:0000313" key="9">
    <source>
        <dbReference type="EMBL" id="ACV28802.1"/>
    </source>
</evidence>
<dbReference type="EMBL" id="CP001708">
    <property type="protein sequence ID" value="ACV28802.1"/>
    <property type="molecule type" value="Genomic_DNA"/>
</dbReference>
<dbReference type="Proteomes" id="UP000002294">
    <property type="component" value="Chromosome"/>
</dbReference>
<sequence length="1143" mass="130206">MNKTYIKSIFADMKKTKGKVLSIMIMVALASLVVVGLLLSGPSMRKSLNNSLGEYKHPDLIVRSTYGLDFEDQALIRKEEGIDKINFIRASDLTIGEDIIRLKEYDSEIPKSVITEGKIPSKDDEIILDENLKDKYKIGDELSFSYINDEQKDDQKMARLKYKIVGFYKSSDHFMEDMKEISPLGKSEIAGFAYVLSNNFLSDKYHEANIVYKDLLNIDKTSSSYVKKINSKKDGLEYRIKNRPGQVLNKIRKDADKEISDAEDDLIDAEKKLSDNEKKLIESKNDLDEGFRKYEANKSEFNQEIVKGEKDLVKAKNNLDQGREKLEAGRREYQANLEKYEGEIKKAEEELDKKQKDLNIGLAQIDEPKKEMDKAYEELNEKFESSFNKLEEAEASLILEENYINAKKQDLEEAKSLEDQSNPDIIEKINQLNEEIQTSQASYEAGKAEYDKNKKELDEKYSQAKFELDQKLGELRAKEDELNKAQAQLDEANKKLANKKSSGKAELDKAYASIKNSEGELNQGQRDYENGLAELDRNKEEGKKKLAQAYDELIDGQKKYQDAKEKFDEEKAKASKDIDKAKKDIGDSKESLLTLQDPEYTVESIFDNRGIDTYYQNSLNMDRLSKVFPAFFYLVAMLVTLTTMKRYIEEQRIINGCLKSLGYTNRDIAKRFYIYGISPTIIGALLGAVIGRFIILKVIFKAYSTGFKVLEMDVINSLPALTISVLVSTLLIAFTVFISSKETVREVPANLLKAKAPDAGSKIFLERIKFLWKRLSFMAKITSRNLFRYKSRMLMTIFGVGGCTALLFFGFAMIDAIKDTSSIQQEEIQHYSLVSMINTKAKKEDLDSYNQLIESYDNIDVYNEKASLEKNREKLDLSIIVPENDKKLKDFVSLRDRKRNPIDLTKENIVITENIANKLGIKKGDKLRVDIDGENTEVIVGDISENYISDYMYISRKYYIDNIGKDLVYNSNLIKADPVEIKDKIDDNKAVNALINKTGAYESMDALLANLNLVISVITLISSALAIVVLYNITSINVGERKRELATIKVLGFYSKEVTSYIYREIFILTILGIVLGFFLGYAMFRYIIAIVAPEDIMIAYRTHIISYIIAAAITLVISLVILLFVHKDLKKIDMAEAMSSGE</sequence>
<dbReference type="KEGG" id="apr:Apre_0774"/>
<dbReference type="STRING" id="525919.Apre_0774"/>
<evidence type="ECO:0000256" key="5">
    <source>
        <dbReference type="ARBA" id="ARBA00023136"/>
    </source>
</evidence>
<dbReference type="HOGENOM" id="CLU_005531_0_0_9"/>
<feature type="transmembrane region" description="Helical" evidence="7">
    <location>
        <begin position="1013"/>
        <end position="1033"/>
    </location>
</feature>
<dbReference type="OrthoDB" id="5137249at2"/>
<feature type="domain" description="ABC3 transporter permease C-terminal" evidence="8">
    <location>
        <begin position="627"/>
        <end position="744"/>
    </location>
</feature>
<dbReference type="Pfam" id="PF02687">
    <property type="entry name" value="FtsX"/>
    <property type="match status" value="2"/>
</dbReference>
<feature type="transmembrane region" description="Helical" evidence="7">
    <location>
        <begin position="627"/>
        <end position="644"/>
    </location>
</feature>
<feature type="transmembrane region" description="Helical" evidence="7">
    <location>
        <begin position="20"/>
        <end position="39"/>
    </location>
</feature>
<dbReference type="InterPro" id="IPR038766">
    <property type="entry name" value="Membrane_comp_ABC_pdt"/>
</dbReference>
<keyword evidence="3 7" id="KW-0812">Transmembrane</keyword>
<gene>
    <name evidence="9" type="ordered locus">Apre_0774</name>
</gene>
<dbReference type="RefSeq" id="WP_015777705.1">
    <property type="nucleotide sequence ID" value="NC_013171.1"/>
</dbReference>